<evidence type="ECO:0000313" key="1">
    <source>
        <dbReference type="EMBL" id="MFD1572056.1"/>
    </source>
</evidence>
<accession>A0ABD6C3W6</accession>
<comment type="caution">
    <text evidence="1">The sequence shown here is derived from an EMBL/GenBank/DDBJ whole genome shotgun (WGS) entry which is preliminary data.</text>
</comment>
<name>A0ABD6C3W6_9EURY</name>
<dbReference type="AlphaFoldDB" id="A0ABD6C3W6"/>
<dbReference type="Proteomes" id="UP001597185">
    <property type="component" value="Unassembled WGS sequence"/>
</dbReference>
<reference evidence="1 2" key="1">
    <citation type="journal article" date="2019" name="Int. J. Syst. Evol. Microbiol.">
        <title>The Global Catalogue of Microorganisms (GCM) 10K type strain sequencing project: providing services to taxonomists for standard genome sequencing and annotation.</title>
        <authorList>
            <consortium name="The Broad Institute Genomics Platform"/>
            <consortium name="The Broad Institute Genome Sequencing Center for Infectious Disease"/>
            <person name="Wu L."/>
            <person name="Ma J."/>
        </authorList>
    </citation>
    <scope>NUCLEOTIDE SEQUENCE [LARGE SCALE GENOMIC DNA]</scope>
    <source>
        <strain evidence="1 2">CGMCC 1.12689</strain>
    </source>
</reference>
<proteinExistence type="predicted"/>
<dbReference type="EMBL" id="JBHUDB010000021">
    <property type="protein sequence ID" value="MFD1572056.1"/>
    <property type="molecule type" value="Genomic_DNA"/>
</dbReference>
<protein>
    <submittedName>
        <fullName evidence="1">Uncharacterized protein</fullName>
    </submittedName>
</protein>
<keyword evidence="2" id="KW-1185">Reference proteome</keyword>
<gene>
    <name evidence="1" type="ORF">ACFR9T_15970</name>
</gene>
<sequence>MFVTIKLERFPTRICELLVKSNPREDFLEILSRVLSTRFYTEFELWKQHCRRSTANLFRLSCLDHLLTHTAQREEPQLGSATTVQRGEDVKKPATQPLMLRAVPLIHPVLLCLRQAL</sequence>
<evidence type="ECO:0000313" key="2">
    <source>
        <dbReference type="Proteomes" id="UP001597185"/>
    </source>
</evidence>
<organism evidence="1 2">
    <name type="scientific">Halorubrum laminariae</name>
    <dbReference type="NCBI Taxonomy" id="1433523"/>
    <lineage>
        <taxon>Archaea</taxon>
        <taxon>Methanobacteriati</taxon>
        <taxon>Methanobacteriota</taxon>
        <taxon>Stenosarchaea group</taxon>
        <taxon>Halobacteria</taxon>
        <taxon>Halobacteriales</taxon>
        <taxon>Haloferacaceae</taxon>
        <taxon>Halorubrum</taxon>
    </lineage>
</organism>